<feature type="transmembrane region" description="Helical" evidence="1">
    <location>
        <begin position="80"/>
        <end position="101"/>
    </location>
</feature>
<evidence type="ECO:0000313" key="3">
    <source>
        <dbReference type="Proteomes" id="UP000325787"/>
    </source>
</evidence>
<reference evidence="3" key="1">
    <citation type="journal article" date="2021" name="Curr. Microbiol.">
        <title>Complete genome of nocamycin-producing strain Saccharothrix syringae NRRL B-16468 reveals the biosynthetic potential for secondary metabolites.</title>
        <authorList>
            <person name="Mo X."/>
            <person name="Yang S."/>
        </authorList>
    </citation>
    <scope>NUCLEOTIDE SEQUENCE [LARGE SCALE GENOMIC DNA]</scope>
    <source>
        <strain evidence="3">ATCC 51364 / DSM 43886 / JCM 6844 / KCTC 9398 / NBRC 14523 / NRRL B-16468 / INA 2240</strain>
    </source>
</reference>
<dbReference type="AlphaFoldDB" id="A0A5Q0H2K3"/>
<keyword evidence="1" id="KW-1133">Transmembrane helix</keyword>
<dbReference type="InterPro" id="IPR001646">
    <property type="entry name" value="5peptide_repeat"/>
</dbReference>
<dbReference type="Pfam" id="PF13576">
    <property type="entry name" value="Pentapeptide_3"/>
    <property type="match status" value="3"/>
</dbReference>
<organism evidence="2 3">
    <name type="scientific">Saccharothrix syringae</name>
    <name type="common">Nocardiopsis syringae</name>
    <dbReference type="NCBI Taxonomy" id="103733"/>
    <lineage>
        <taxon>Bacteria</taxon>
        <taxon>Bacillati</taxon>
        <taxon>Actinomycetota</taxon>
        <taxon>Actinomycetes</taxon>
        <taxon>Pseudonocardiales</taxon>
        <taxon>Pseudonocardiaceae</taxon>
        <taxon>Saccharothrix</taxon>
    </lineage>
</organism>
<dbReference type="SUPFAM" id="SSF141571">
    <property type="entry name" value="Pentapeptide repeat-like"/>
    <property type="match status" value="1"/>
</dbReference>
<feature type="transmembrane region" description="Helical" evidence="1">
    <location>
        <begin position="43"/>
        <end position="68"/>
    </location>
</feature>
<evidence type="ECO:0000313" key="2">
    <source>
        <dbReference type="EMBL" id="QFZ20456.1"/>
    </source>
</evidence>
<dbReference type="Gene3D" id="2.160.20.80">
    <property type="entry name" value="E3 ubiquitin-protein ligase SopA"/>
    <property type="match status" value="1"/>
</dbReference>
<accession>A0A5Q0H2K3</accession>
<keyword evidence="1" id="KW-0812">Transmembrane</keyword>
<gene>
    <name evidence="2" type="ORF">EKG83_26290</name>
</gene>
<name>A0A5Q0H2K3_SACSY</name>
<dbReference type="KEGG" id="ssyi:EKG83_26290"/>
<dbReference type="EMBL" id="CP034550">
    <property type="protein sequence ID" value="QFZ20456.1"/>
    <property type="molecule type" value="Genomic_DNA"/>
</dbReference>
<protein>
    <submittedName>
        <fullName evidence="2">Pentapeptide repeat-containing protein</fullName>
    </submittedName>
</protein>
<dbReference type="Proteomes" id="UP000325787">
    <property type="component" value="Chromosome"/>
</dbReference>
<keyword evidence="3" id="KW-1185">Reference proteome</keyword>
<dbReference type="OrthoDB" id="8440251at2"/>
<proteinExistence type="predicted"/>
<evidence type="ECO:0000256" key="1">
    <source>
        <dbReference type="SAM" id="Phobius"/>
    </source>
</evidence>
<keyword evidence="1" id="KW-0472">Membrane</keyword>
<sequence>MRTPAIRVSMRGVRDGGGGGAGIWGVIRIRRRPHARRLPAVSWWRSVLVIVVPVVAVTAGAVLLLLRVLDTGSSTGRLELIRTALAVGAGTGAIMTLVLAWRRQQATEHDAAERRLTELYLKAVEQLGSDQAAVRHGALYALERVAQDNPDHRQVVVDVLCAYLRAPFTPPQDRPGARRLGGVGGSLRRNPARRITSTTALRRTILTPPVTLPGDELRRQEREVRLTAQRILTRHLRPGDNFRTSVPMFWPGLDLDLTDAVLIDLDFSGCHLRVALFDKATFTGETWFEQATFTGAATFGGATFTDYAWFEQATFAAHAWFVGTTFTDDANFEKATFAAHASFGRTRFTGDTRFDRATFIRDANFEKATFTGDASFDGATFTRSARFRWMPRSRDTDHGARFDGATFTSYARFDRTTFIGTASFGKATFTRGADFSAARFYARATWEGGWFERVAVMTGATARTNPGEMTDQDASEWPIGWTTANNVSTRWIGDWGAMVPQPVVLPAARPHQATPVP</sequence>